<gene>
    <name evidence="2" type="ORF">CDV31_008824</name>
</gene>
<evidence type="ECO:0000313" key="3">
    <source>
        <dbReference type="Proteomes" id="UP000288429"/>
    </source>
</evidence>
<organism evidence="2 3">
    <name type="scientific">Fusarium ambrosium</name>
    <dbReference type="NCBI Taxonomy" id="131363"/>
    <lineage>
        <taxon>Eukaryota</taxon>
        <taxon>Fungi</taxon>
        <taxon>Dikarya</taxon>
        <taxon>Ascomycota</taxon>
        <taxon>Pezizomycotina</taxon>
        <taxon>Sordariomycetes</taxon>
        <taxon>Hypocreomycetidae</taxon>
        <taxon>Hypocreales</taxon>
        <taxon>Nectriaceae</taxon>
        <taxon>Fusarium</taxon>
        <taxon>Fusarium solani species complex</taxon>
    </lineage>
</organism>
<reference evidence="2 3" key="1">
    <citation type="submission" date="2017-06" db="EMBL/GenBank/DDBJ databases">
        <title>Cmopartive genomic analysis of Ambrosia Fusariam Clade fungi.</title>
        <authorList>
            <person name="Stajich J.E."/>
            <person name="Carrillo J."/>
            <person name="Kijimoto T."/>
            <person name="Eskalen A."/>
            <person name="O'Donnell K."/>
            <person name="Kasson M."/>
        </authorList>
    </citation>
    <scope>NUCLEOTIDE SEQUENCE [LARGE SCALE GENOMIC DNA]</scope>
    <source>
        <strain evidence="2 3">NRRL 20438</strain>
    </source>
</reference>
<feature type="region of interest" description="Disordered" evidence="1">
    <location>
        <begin position="217"/>
        <end position="256"/>
    </location>
</feature>
<dbReference type="Proteomes" id="UP000288429">
    <property type="component" value="Unassembled WGS sequence"/>
</dbReference>
<evidence type="ECO:0000256" key="1">
    <source>
        <dbReference type="SAM" id="MobiDB-lite"/>
    </source>
</evidence>
<protein>
    <recommendedName>
        <fullName evidence="4">Zn(2)-C6 fungal-type domain-containing protein</fullName>
    </recommendedName>
</protein>
<comment type="caution">
    <text evidence="2">The sequence shown here is derived from an EMBL/GenBank/DDBJ whole genome shotgun (WGS) entry which is preliminary data.</text>
</comment>
<dbReference type="AlphaFoldDB" id="A0A428TY84"/>
<proteinExistence type="predicted"/>
<evidence type="ECO:0000313" key="2">
    <source>
        <dbReference type="EMBL" id="RSM06982.1"/>
    </source>
</evidence>
<evidence type="ECO:0008006" key="4">
    <source>
        <dbReference type="Google" id="ProtNLM"/>
    </source>
</evidence>
<name>A0A428TY84_9HYPO</name>
<accession>A0A428TY84</accession>
<sequence>MGSTGGATNVQTESTSDAVGHLMSHNPITPEGQAAMEPWSLANTMWFHGQFLPEHPGTGVLSFQTTESFEQTEGYSDFIVPGMEDLTPTINMTAPGDVPVPPWPNLMAQPQPNVLQDTLGVPTLSRPVIAFPPGESWNSRQDPIILPTQSVSVSFNNQSEALLPAPQSSFLDILSQSPSETLEPLDVLPTCPTQQIPISDTSTRAFSTALIQESVNGPHYPEIRPAKRKNDEDLHSLGRPAKHLRGPGGRKGPSGVPDSCLVTFSVKRAQEPRKKTKNACLNCIWNRKGCSETTPCVNCLCNGTRGGIPQTLCIKENITELNIFKRSDTYVVWRIENTPIFGPGSFRDLGRFWDRAYDTMVETATWSDDPDLSLEVLGQYQFSNRCRHIIVFLLRFLQHDIDRDLEHYEGQNSSVSTAFARRLFAGIQGNIRELPKLRLEDFLDLLFELRCLEQLLEAYLGFHGMDPDDEMTKHLQNYLRDVVKILEERIKVDNPNVARYRLLRAFVSEISDLYRRD</sequence>
<dbReference type="EMBL" id="NIZV01000119">
    <property type="protein sequence ID" value="RSM06982.1"/>
    <property type="molecule type" value="Genomic_DNA"/>
</dbReference>
<keyword evidence="3" id="KW-1185">Reference proteome</keyword>
<feature type="compositionally biased region" description="Basic and acidic residues" evidence="1">
    <location>
        <begin position="221"/>
        <end position="236"/>
    </location>
</feature>